<dbReference type="RefSeq" id="WP_125485366.1">
    <property type="nucleotide sequence ID" value="NZ_RSDW01000001.1"/>
</dbReference>
<evidence type="ECO:0000259" key="1">
    <source>
        <dbReference type="PROSITE" id="PS51459"/>
    </source>
</evidence>
<dbReference type="InterPro" id="IPR003812">
    <property type="entry name" value="Fido"/>
</dbReference>
<evidence type="ECO:0000313" key="2">
    <source>
        <dbReference type="EMBL" id="RSL16798.1"/>
    </source>
</evidence>
<dbReference type="PIRSF" id="PIRSF018297">
    <property type="entry name" value="Doc"/>
    <property type="match status" value="1"/>
</dbReference>
<protein>
    <submittedName>
        <fullName evidence="2">Death-on-curing protein</fullName>
    </submittedName>
</protein>
<accession>A0A3R9QHN0</accession>
<evidence type="ECO:0000313" key="3">
    <source>
        <dbReference type="Proteomes" id="UP000269669"/>
    </source>
</evidence>
<dbReference type="InterPro" id="IPR036597">
    <property type="entry name" value="Fido-like_dom_sf"/>
</dbReference>
<name>A0A3R9QHN0_9BACT</name>
<sequence>MDQPRWISKRAVLAMHSEQLAEHGGSEGIRDETLLDSALAKPLNVFAYEEEPSTFRLAASYAYGIARNHAFVDGNKRTVLVVSLSFLDRHGWDIAASKEDLYFTFLHLADGSLSEEELTAWFTQHAVPLKK</sequence>
<feature type="domain" description="Fido" evidence="1">
    <location>
        <begin position="7"/>
        <end position="124"/>
    </location>
</feature>
<comment type="caution">
    <text evidence="2">The sequence shown here is derived from an EMBL/GenBank/DDBJ whole genome shotgun (WGS) entry which is preliminary data.</text>
</comment>
<dbReference type="InterPro" id="IPR053737">
    <property type="entry name" value="Type_II_TA_Toxin"/>
</dbReference>
<dbReference type="Pfam" id="PF02661">
    <property type="entry name" value="Fic"/>
    <property type="match status" value="1"/>
</dbReference>
<dbReference type="GO" id="GO:0016301">
    <property type="term" value="F:kinase activity"/>
    <property type="evidence" value="ECO:0007669"/>
    <property type="project" value="InterPro"/>
</dbReference>
<dbReference type="SUPFAM" id="SSF140931">
    <property type="entry name" value="Fic-like"/>
    <property type="match status" value="1"/>
</dbReference>
<keyword evidence="3" id="KW-1185">Reference proteome</keyword>
<dbReference type="Gene3D" id="1.20.120.1870">
    <property type="entry name" value="Fic/DOC protein, Fido domain"/>
    <property type="match status" value="1"/>
</dbReference>
<proteinExistence type="predicted"/>
<dbReference type="EMBL" id="RSDW01000001">
    <property type="protein sequence ID" value="RSL16798.1"/>
    <property type="molecule type" value="Genomic_DNA"/>
</dbReference>
<dbReference type="PROSITE" id="PS51459">
    <property type="entry name" value="FIDO"/>
    <property type="match status" value="1"/>
</dbReference>
<dbReference type="Proteomes" id="UP000269669">
    <property type="component" value="Unassembled WGS sequence"/>
</dbReference>
<dbReference type="InterPro" id="IPR006440">
    <property type="entry name" value="Doc"/>
</dbReference>
<gene>
    <name evidence="2" type="ORF">EDE15_2323</name>
</gene>
<dbReference type="AlphaFoldDB" id="A0A3R9QHN0"/>
<dbReference type="PANTHER" id="PTHR39426">
    <property type="entry name" value="HOMOLOGY TO DEATH-ON-CURING PROTEIN OF PHAGE P1"/>
    <property type="match status" value="1"/>
</dbReference>
<dbReference type="PANTHER" id="PTHR39426:SF1">
    <property type="entry name" value="HOMOLOGY TO DEATH-ON-CURING PROTEIN OF PHAGE P1"/>
    <property type="match status" value="1"/>
</dbReference>
<dbReference type="NCBIfam" id="TIGR01550">
    <property type="entry name" value="DOC_P1"/>
    <property type="match status" value="1"/>
</dbReference>
<organism evidence="2 3">
    <name type="scientific">Edaphobacter aggregans</name>
    <dbReference type="NCBI Taxonomy" id="570835"/>
    <lineage>
        <taxon>Bacteria</taxon>
        <taxon>Pseudomonadati</taxon>
        <taxon>Acidobacteriota</taxon>
        <taxon>Terriglobia</taxon>
        <taxon>Terriglobales</taxon>
        <taxon>Acidobacteriaceae</taxon>
        <taxon>Edaphobacter</taxon>
    </lineage>
</organism>
<dbReference type="OrthoDB" id="9802752at2"/>
<reference evidence="2 3" key="1">
    <citation type="submission" date="2018-12" db="EMBL/GenBank/DDBJ databases">
        <title>Sequencing of bacterial isolates from soil warming experiment in Harvard Forest, Massachusetts, USA.</title>
        <authorList>
            <person name="Deangelis K."/>
        </authorList>
    </citation>
    <scope>NUCLEOTIDE SEQUENCE [LARGE SCALE GENOMIC DNA]</scope>
    <source>
        <strain evidence="2 3">EB153</strain>
    </source>
</reference>